<name>A0A816ZAB6_BRANA</name>
<evidence type="ECO:0000313" key="1">
    <source>
        <dbReference type="EMBL" id="CAF2194171.1"/>
    </source>
</evidence>
<organism evidence="1">
    <name type="scientific">Brassica napus</name>
    <name type="common">Rape</name>
    <dbReference type="NCBI Taxonomy" id="3708"/>
    <lineage>
        <taxon>Eukaryota</taxon>
        <taxon>Viridiplantae</taxon>
        <taxon>Streptophyta</taxon>
        <taxon>Embryophyta</taxon>
        <taxon>Tracheophyta</taxon>
        <taxon>Spermatophyta</taxon>
        <taxon>Magnoliopsida</taxon>
        <taxon>eudicotyledons</taxon>
        <taxon>Gunneridae</taxon>
        <taxon>Pentapetalae</taxon>
        <taxon>rosids</taxon>
        <taxon>malvids</taxon>
        <taxon>Brassicales</taxon>
        <taxon>Brassicaceae</taxon>
        <taxon>Brassiceae</taxon>
        <taxon>Brassica</taxon>
    </lineage>
</organism>
<gene>
    <name evidence="1" type="ORF">DARMORV10_A07P36850.1</name>
</gene>
<dbReference type="EMBL" id="HG994361">
    <property type="protein sequence ID" value="CAF2194171.1"/>
    <property type="molecule type" value="Genomic_DNA"/>
</dbReference>
<proteinExistence type="predicted"/>
<reference evidence="1" key="1">
    <citation type="submission" date="2021-01" db="EMBL/GenBank/DDBJ databases">
        <authorList>
            <consortium name="Genoscope - CEA"/>
            <person name="William W."/>
        </authorList>
    </citation>
    <scope>NUCLEOTIDE SEQUENCE</scope>
</reference>
<protein>
    <submittedName>
        <fullName evidence="1">(rape) hypothetical protein</fullName>
    </submittedName>
</protein>
<dbReference type="AlphaFoldDB" id="A0A816ZAB6"/>
<accession>A0A816ZAB6</accession>
<dbReference type="Proteomes" id="UP001295469">
    <property type="component" value="Chromosome A07"/>
</dbReference>
<sequence length="91" mass="10431">MVWSLLSARFATLGPSHRNLLRPCVSHGGLCDPNTKHKSFHTTGPLQEALVLLRFVDRCLEDHAYKILICQLYFDCVINLLMLCSLFMCFF</sequence>